<organism evidence="1">
    <name type="scientific">Macaca fascicularis</name>
    <name type="common">Crab-eating macaque</name>
    <name type="synonym">Cynomolgus monkey</name>
    <dbReference type="NCBI Taxonomy" id="9541"/>
    <lineage>
        <taxon>Eukaryota</taxon>
        <taxon>Metazoa</taxon>
        <taxon>Chordata</taxon>
        <taxon>Craniata</taxon>
        <taxon>Vertebrata</taxon>
        <taxon>Euteleostomi</taxon>
        <taxon>Mammalia</taxon>
        <taxon>Eutheria</taxon>
        <taxon>Euarchontoglires</taxon>
        <taxon>Primates</taxon>
        <taxon>Haplorrhini</taxon>
        <taxon>Catarrhini</taxon>
        <taxon>Cercopithecidae</taxon>
        <taxon>Cercopithecinae</taxon>
        <taxon>Macaca</taxon>
    </lineage>
</organism>
<reference evidence="1" key="1">
    <citation type="journal article" date="2007" name="PLoS Biol.">
        <title>Rate of evolution in brain-expressed genes in humans and other primates.</title>
        <authorList>
            <person name="Wang H.-Y."/>
            <person name="Chien H.-C."/>
            <person name="Osada N."/>
            <person name="Hashimoto K."/>
            <person name="Sugano S."/>
            <person name="Gojobori T."/>
            <person name="Chou C.-K."/>
            <person name="Tsai S.-F."/>
            <person name="Wu C.-I."/>
            <person name="Shen C.-K.J."/>
        </authorList>
    </citation>
    <scope>NUCLEOTIDE SEQUENCE</scope>
</reference>
<proteinExistence type="evidence at transcript level"/>
<dbReference type="AlphaFoldDB" id="I7G456"/>
<sequence length="66" mass="7860">MLINQCEGNYSWPMTKLHTALFGKREGLSKIIKRKVNIEDFETELLKFNITVSRGQLSFYRQFRSF</sequence>
<name>I7G456_MACFA</name>
<accession>I7G456</accession>
<dbReference type="EMBL" id="AB171527">
    <property type="protein sequence ID" value="BAE88590.1"/>
    <property type="molecule type" value="mRNA"/>
</dbReference>
<protein>
    <submittedName>
        <fullName evidence="1">Macaca fascicularis brain cDNA clone: QflA-10282, similar to human TAK1-binding protein 3 (TAB3), transcript variant 1, mRNA, RefSeq: NM_152787.2</fullName>
    </submittedName>
</protein>
<evidence type="ECO:0000313" key="1">
    <source>
        <dbReference type="EMBL" id="BAE88590.1"/>
    </source>
</evidence>